<dbReference type="EMBL" id="FOLL01000009">
    <property type="protein sequence ID" value="SFC36885.1"/>
    <property type="molecule type" value="Genomic_DNA"/>
</dbReference>
<dbReference type="Gene3D" id="3.40.630.40">
    <property type="entry name" value="Zn-dependent exopeptidases"/>
    <property type="match status" value="1"/>
</dbReference>
<dbReference type="OrthoDB" id="1404271at2"/>
<proteinExistence type="predicted"/>
<keyword evidence="1" id="KW-0732">Signal</keyword>
<dbReference type="STRING" id="623281.SAMN05421747_109131"/>
<feature type="chain" id="PRO_5011738615" description="N-formylglutamate amidohydrolase" evidence="1">
    <location>
        <begin position="19"/>
        <end position="372"/>
    </location>
</feature>
<name>A0A1I1IL16_9SPHI</name>
<keyword evidence="3" id="KW-1185">Reference proteome</keyword>
<dbReference type="AlphaFoldDB" id="A0A1I1IL16"/>
<evidence type="ECO:0008006" key="4">
    <source>
        <dbReference type="Google" id="ProtNLM"/>
    </source>
</evidence>
<evidence type="ECO:0000256" key="1">
    <source>
        <dbReference type="SAM" id="SignalP"/>
    </source>
</evidence>
<organism evidence="2 3">
    <name type="scientific">Parapedobacter composti</name>
    <dbReference type="NCBI Taxonomy" id="623281"/>
    <lineage>
        <taxon>Bacteria</taxon>
        <taxon>Pseudomonadati</taxon>
        <taxon>Bacteroidota</taxon>
        <taxon>Sphingobacteriia</taxon>
        <taxon>Sphingobacteriales</taxon>
        <taxon>Sphingobacteriaceae</taxon>
        <taxon>Parapedobacter</taxon>
    </lineage>
</organism>
<accession>A0A1I1IL16</accession>
<dbReference type="RefSeq" id="WP_090973697.1">
    <property type="nucleotide sequence ID" value="NZ_FOLL01000009.1"/>
</dbReference>
<evidence type="ECO:0000313" key="2">
    <source>
        <dbReference type="EMBL" id="SFC36885.1"/>
    </source>
</evidence>
<dbReference type="Proteomes" id="UP000199577">
    <property type="component" value="Unassembled WGS sequence"/>
</dbReference>
<dbReference type="SUPFAM" id="SSF53187">
    <property type="entry name" value="Zn-dependent exopeptidases"/>
    <property type="match status" value="1"/>
</dbReference>
<feature type="signal peptide" evidence="1">
    <location>
        <begin position="1"/>
        <end position="18"/>
    </location>
</feature>
<gene>
    <name evidence="2" type="ORF">SAMN05421747_109131</name>
</gene>
<protein>
    <recommendedName>
        <fullName evidence="4">N-formylglutamate amidohydrolase</fullName>
    </recommendedName>
</protein>
<evidence type="ECO:0000313" key="3">
    <source>
        <dbReference type="Proteomes" id="UP000199577"/>
    </source>
</evidence>
<dbReference type="PROSITE" id="PS51257">
    <property type="entry name" value="PROKAR_LIPOPROTEIN"/>
    <property type="match status" value="1"/>
</dbReference>
<sequence length="372" mass="40889">MKRTIPIVLLFSFLGLSACEKTGGRPDATPEEVLGVVEYDGNWYEAGDTIFGFKDYVYLIVGDQDSPLLLGVPHDGTATGNPEIPETGTTGRDLYTLPFTIAIADLFTEDTGKQPWIMVNTIHRKRVDPNTYPDEAPGRYTHPDAMATYESYHELLLLARTTLAEAQEGGKGALYVDMHGHAHRYHNGHTEPYVSVTTGNTLHDNFICQTEVGYGLSNYSLEQPDSYLDGLADSSSIAYLADRHPAVPFSSLIRGQQSFGGLLEAEAVTAVPGPAIPMLDRNVTLFGGTTAKPARRPYFNGGYCTRKYGTIKTGSTTGFDDNVIAIQLETPGINVRNNATIRQRSSHQFKRAIINYLNAWLGYNFPNSAYPY</sequence>
<reference evidence="3" key="1">
    <citation type="submission" date="2016-10" db="EMBL/GenBank/DDBJ databases">
        <authorList>
            <person name="Varghese N."/>
            <person name="Submissions S."/>
        </authorList>
    </citation>
    <scope>NUCLEOTIDE SEQUENCE [LARGE SCALE GENOMIC DNA]</scope>
    <source>
        <strain evidence="3">DSM 22900</strain>
    </source>
</reference>